<accession>A0A336LLN1</accession>
<keyword evidence="5" id="KW-0158">Chromosome</keyword>
<feature type="compositionally biased region" description="Polar residues" evidence="11">
    <location>
        <begin position="1"/>
        <end position="10"/>
    </location>
</feature>
<dbReference type="AlphaFoldDB" id="A0A336LLN1"/>
<protein>
    <recommendedName>
        <fullName evidence="4">Condensin complex subunit 2</fullName>
    </recommendedName>
</protein>
<dbReference type="GO" id="GO:0003682">
    <property type="term" value="F:chromatin binding"/>
    <property type="evidence" value="ECO:0007669"/>
    <property type="project" value="TreeGrafter"/>
</dbReference>
<evidence type="ECO:0000256" key="9">
    <source>
        <dbReference type="ARBA" id="ARBA00023067"/>
    </source>
</evidence>
<evidence type="ECO:0000256" key="5">
    <source>
        <dbReference type="ARBA" id="ARBA00022454"/>
    </source>
</evidence>
<evidence type="ECO:0000256" key="7">
    <source>
        <dbReference type="ARBA" id="ARBA00022618"/>
    </source>
</evidence>
<evidence type="ECO:0000256" key="3">
    <source>
        <dbReference type="ARBA" id="ARBA00009471"/>
    </source>
</evidence>
<proteinExistence type="inferred from homology"/>
<sequence length="741" mass="84094">MTSIAQNTPVRRSVMMPPVDTPNRTPSRRRDPNVTDTSFVQTNDDEEERMIRRSTMSTTQSEDASMNEENKGLNICLQMYQDNKLNKENAWQVQMINNFSKLIARHHKSMDNFQVAGSALEASAKVYVLRVDSLHQDTLRMVSNLSRQSAKQLGAARNDDDDDDDDDMDRSNPNNAENDPNMANHDGAKKKQKRKRRAAAVVTKNPDSLNGKLDTNPFTDPFFAKLNSIVGDINSSSRLMQNMVGTKNGALELRMDLPFWDSSPAQPVINDENENYENQEIVRIKVNDANESHAIHHRLKGYSLSDKPAEDDPDEEMPATMNDSFNNSLHQLSTHSRSFNNNSGAAVAFDPNAEVEPITEDINFVMDFGAADDDCNDFDQLETDDREAIMRCKGLRREVQVIEDMRPVDATSSHLEYSYRPLDVIAQYWAGPSYWKFRKTRSMVKRSFSSVISGQDNEVSTEHLVANKRKAAKKKKTDLTPLDEFFNSESNAFITRDPANPVKGITYSRAYISKKWNAKKLRLPSIVQMDSDEFDKFNSGPQFHVFKEDPEVEPDIHVENYDYDNEADKDYCREVNVETDVDTETDFGGTDADHINTSDERLMSPGPEMLQGPLNQTVDFIGTEFAGAPEKVEKIFISYAKRAKPVDMKQLKAQCWNLISEVAKIRPKTPMELMNGVSEDAIEVDFNEVYEKLPRVLTKNMAENISTGLVFYSVLHLANERGVRLKQHEDLEGCTILKVDE</sequence>
<evidence type="ECO:0000256" key="2">
    <source>
        <dbReference type="ARBA" id="ARBA00004496"/>
    </source>
</evidence>
<dbReference type="EMBL" id="UFQT01000056">
    <property type="protein sequence ID" value="SSX19144.1"/>
    <property type="molecule type" value="Genomic_DNA"/>
</dbReference>
<evidence type="ECO:0000313" key="12">
    <source>
        <dbReference type="EMBL" id="SSW98758.1"/>
    </source>
</evidence>
<dbReference type="VEuPathDB" id="VectorBase:CSON012294"/>
<keyword evidence="8" id="KW-0498">Mitosis</keyword>
<dbReference type="EMBL" id="UFQS01000056">
    <property type="protein sequence ID" value="SSW98758.1"/>
    <property type="molecule type" value="Genomic_DNA"/>
</dbReference>
<reference evidence="12" key="1">
    <citation type="submission" date="2018-04" db="EMBL/GenBank/DDBJ databases">
        <authorList>
            <person name="Go L.Y."/>
            <person name="Mitchell J.A."/>
        </authorList>
    </citation>
    <scope>NUCLEOTIDE SEQUENCE</scope>
    <source>
        <tissue evidence="12">Whole organism</tissue>
    </source>
</reference>
<reference evidence="13" key="2">
    <citation type="submission" date="2018-07" db="EMBL/GenBank/DDBJ databases">
        <authorList>
            <person name="Quirk P.G."/>
            <person name="Krulwich T.A."/>
        </authorList>
    </citation>
    <scope>NUCLEOTIDE SEQUENCE</scope>
</reference>
<dbReference type="OMA" id="GREHWKV"/>
<gene>
    <name evidence="13" type="primary">CSON012294</name>
</gene>
<comment type="similarity">
    <text evidence="3">Belongs to the CND2 (condensin subunit 2) family.</text>
</comment>
<name>A0A336LLN1_CULSO</name>
<dbReference type="GO" id="GO:0005737">
    <property type="term" value="C:cytoplasm"/>
    <property type="evidence" value="ECO:0007669"/>
    <property type="project" value="UniProtKB-SubCell"/>
</dbReference>
<feature type="compositionally biased region" description="Acidic residues" evidence="11">
    <location>
        <begin position="159"/>
        <end position="168"/>
    </location>
</feature>
<evidence type="ECO:0000256" key="8">
    <source>
        <dbReference type="ARBA" id="ARBA00022776"/>
    </source>
</evidence>
<dbReference type="InterPro" id="IPR022816">
    <property type="entry name" value="Condensin_barren_su2"/>
</dbReference>
<dbReference type="PANTHER" id="PTHR13108:SF9">
    <property type="entry name" value="CONDENSIN COMPLEX SUBUNIT 2"/>
    <property type="match status" value="1"/>
</dbReference>
<evidence type="ECO:0000256" key="11">
    <source>
        <dbReference type="SAM" id="MobiDB-lite"/>
    </source>
</evidence>
<dbReference type="PANTHER" id="PTHR13108">
    <property type="entry name" value="CONDENSIN COMPLEX SUBUNIT 2"/>
    <property type="match status" value="1"/>
</dbReference>
<evidence type="ECO:0000256" key="4">
    <source>
        <dbReference type="ARBA" id="ARBA00016065"/>
    </source>
</evidence>
<evidence type="ECO:0000256" key="10">
    <source>
        <dbReference type="ARBA" id="ARBA00023306"/>
    </source>
</evidence>
<evidence type="ECO:0000313" key="13">
    <source>
        <dbReference type="EMBL" id="SSX19144.1"/>
    </source>
</evidence>
<dbReference type="GO" id="GO:0007076">
    <property type="term" value="P:mitotic chromosome condensation"/>
    <property type="evidence" value="ECO:0007669"/>
    <property type="project" value="InterPro"/>
</dbReference>
<keyword evidence="9" id="KW-0226">DNA condensation</keyword>
<evidence type="ECO:0000256" key="6">
    <source>
        <dbReference type="ARBA" id="ARBA00022490"/>
    </source>
</evidence>
<dbReference type="Pfam" id="PF05786">
    <property type="entry name" value="Cnd2"/>
    <property type="match status" value="1"/>
</dbReference>
<organism evidence="13">
    <name type="scientific">Culicoides sonorensis</name>
    <name type="common">Biting midge</name>
    <dbReference type="NCBI Taxonomy" id="179676"/>
    <lineage>
        <taxon>Eukaryota</taxon>
        <taxon>Metazoa</taxon>
        <taxon>Ecdysozoa</taxon>
        <taxon>Arthropoda</taxon>
        <taxon>Hexapoda</taxon>
        <taxon>Insecta</taxon>
        <taxon>Pterygota</taxon>
        <taxon>Neoptera</taxon>
        <taxon>Endopterygota</taxon>
        <taxon>Diptera</taxon>
        <taxon>Nematocera</taxon>
        <taxon>Chironomoidea</taxon>
        <taxon>Ceratopogonidae</taxon>
        <taxon>Ceratopogoninae</taxon>
        <taxon>Culicoides</taxon>
        <taxon>Monoculicoides</taxon>
    </lineage>
</organism>
<feature type="compositionally biased region" description="Basic residues" evidence="11">
    <location>
        <begin position="188"/>
        <end position="198"/>
    </location>
</feature>
<keyword evidence="7" id="KW-0132">Cell division</keyword>
<keyword evidence="6" id="KW-0963">Cytoplasm</keyword>
<feature type="region of interest" description="Disordered" evidence="11">
    <location>
        <begin position="145"/>
        <end position="213"/>
    </location>
</feature>
<feature type="region of interest" description="Disordered" evidence="11">
    <location>
        <begin position="1"/>
        <end position="67"/>
    </location>
</feature>
<dbReference type="GO" id="GO:0051301">
    <property type="term" value="P:cell division"/>
    <property type="evidence" value="ECO:0007669"/>
    <property type="project" value="UniProtKB-KW"/>
</dbReference>
<feature type="compositionally biased region" description="Polar residues" evidence="11">
    <location>
        <begin position="54"/>
        <end position="64"/>
    </location>
</feature>
<comment type="subcellular location">
    <subcellularLocation>
        <location evidence="1">Chromosome</location>
    </subcellularLocation>
    <subcellularLocation>
        <location evidence="2">Cytoplasm</location>
    </subcellularLocation>
</comment>
<dbReference type="GO" id="GO:0000796">
    <property type="term" value="C:condensin complex"/>
    <property type="evidence" value="ECO:0007669"/>
    <property type="project" value="InterPro"/>
</dbReference>
<evidence type="ECO:0000256" key="1">
    <source>
        <dbReference type="ARBA" id="ARBA00004286"/>
    </source>
</evidence>
<keyword evidence="10" id="KW-0131">Cell cycle</keyword>